<evidence type="ECO:0000256" key="7">
    <source>
        <dbReference type="ARBA" id="ARBA00023284"/>
    </source>
</evidence>
<dbReference type="InterPro" id="IPR050217">
    <property type="entry name" value="Peroxiredoxin"/>
</dbReference>
<dbReference type="EC" id="1.11.1.24" evidence="2"/>
<dbReference type="OrthoDB" id="185659at2759"/>
<dbReference type="GO" id="GO:0005739">
    <property type="term" value="C:mitochondrion"/>
    <property type="evidence" value="ECO:0007669"/>
    <property type="project" value="TreeGrafter"/>
</dbReference>
<sequence>MFRLLTSLGPQGRKLVATGTSSLVRTNNTVLAECIRNFTATSRLFGNWPQIQKPAPEFCGTAVVKGDFKEIKLSDYKGKYVVLFFYPLDFTFVCPTEIIAFSEKVKDFEALDTQVIGVSTDSHFSHLAWINTPRKQGGLGGDLGYPLLSDFNKEISAKYNVLLQDSGIALRGLFIIDKEGVLRQLSVNDLPVGRSVEETLRLIKAFQFVEKHGEVCPANWQPESKTIKPNPKGSKEYFESVN</sequence>
<dbReference type="GO" id="GO:0008379">
    <property type="term" value="F:thioredoxin peroxidase activity"/>
    <property type="evidence" value="ECO:0007669"/>
    <property type="project" value="TreeGrafter"/>
</dbReference>
<dbReference type="Proteomes" id="UP000515204">
    <property type="component" value="Unplaced"/>
</dbReference>
<evidence type="ECO:0000313" key="11">
    <source>
        <dbReference type="Proteomes" id="UP000515204"/>
    </source>
</evidence>
<keyword evidence="11" id="KW-1185">Reference proteome</keyword>
<dbReference type="SUPFAM" id="SSF52833">
    <property type="entry name" value="Thioredoxin-like"/>
    <property type="match status" value="1"/>
</dbReference>
<dbReference type="GeneID" id="106745054"/>
<accession>A0A6P3XD39</accession>
<feature type="domain" description="Thioredoxin" evidence="10">
    <location>
        <begin position="49"/>
        <end position="208"/>
    </location>
</feature>
<keyword evidence="3" id="KW-0575">Peroxidase</keyword>
<name>A0A6P3XD39_DINQU</name>
<feature type="compositionally biased region" description="Basic and acidic residues" evidence="9">
    <location>
        <begin position="233"/>
        <end position="242"/>
    </location>
</feature>
<dbReference type="GO" id="GO:0033554">
    <property type="term" value="P:cellular response to stress"/>
    <property type="evidence" value="ECO:0007669"/>
    <property type="project" value="TreeGrafter"/>
</dbReference>
<comment type="similarity">
    <text evidence="1">Belongs to the peroxiredoxin family. AhpC/Prx1 subfamily.</text>
</comment>
<keyword evidence="6" id="KW-1015">Disulfide bond</keyword>
<dbReference type="Pfam" id="PF00578">
    <property type="entry name" value="AhpC-TSA"/>
    <property type="match status" value="1"/>
</dbReference>
<dbReference type="InterPro" id="IPR000866">
    <property type="entry name" value="AhpC/TSA"/>
</dbReference>
<dbReference type="GO" id="GO:0006979">
    <property type="term" value="P:response to oxidative stress"/>
    <property type="evidence" value="ECO:0007669"/>
    <property type="project" value="TreeGrafter"/>
</dbReference>
<dbReference type="Gene3D" id="3.40.30.10">
    <property type="entry name" value="Glutaredoxin"/>
    <property type="match status" value="1"/>
</dbReference>
<keyword evidence="7" id="KW-0676">Redox-active center</keyword>
<dbReference type="PANTHER" id="PTHR10681:SF128">
    <property type="entry name" value="THIOREDOXIN-DEPENDENT PEROXIDE REDUCTASE, MITOCHONDRIAL"/>
    <property type="match status" value="1"/>
</dbReference>
<dbReference type="GO" id="GO:0008340">
    <property type="term" value="P:determination of adult lifespan"/>
    <property type="evidence" value="ECO:0007669"/>
    <property type="project" value="UniProtKB-ARBA"/>
</dbReference>
<gene>
    <name evidence="12" type="primary">LOC106745054</name>
</gene>
<dbReference type="GO" id="GO:0005829">
    <property type="term" value="C:cytosol"/>
    <property type="evidence" value="ECO:0007669"/>
    <property type="project" value="TreeGrafter"/>
</dbReference>
<dbReference type="AlphaFoldDB" id="A0A6P3XD39"/>
<evidence type="ECO:0000256" key="5">
    <source>
        <dbReference type="ARBA" id="ARBA00023002"/>
    </source>
</evidence>
<evidence type="ECO:0000256" key="1">
    <source>
        <dbReference type="ARBA" id="ARBA00009796"/>
    </source>
</evidence>
<dbReference type="Pfam" id="PF10417">
    <property type="entry name" value="1-cysPrx_C"/>
    <property type="match status" value="1"/>
</dbReference>
<evidence type="ECO:0000256" key="4">
    <source>
        <dbReference type="ARBA" id="ARBA00022862"/>
    </source>
</evidence>
<feature type="region of interest" description="Disordered" evidence="9">
    <location>
        <begin position="220"/>
        <end position="242"/>
    </location>
</feature>
<evidence type="ECO:0000256" key="6">
    <source>
        <dbReference type="ARBA" id="ARBA00023157"/>
    </source>
</evidence>
<protein>
    <recommendedName>
        <fullName evidence="2">thioredoxin-dependent peroxiredoxin</fullName>
        <ecNumber evidence="2">1.11.1.24</ecNumber>
    </recommendedName>
</protein>
<evidence type="ECO:0000313" key="12">
    <source>
        <dbReference type="RefSeq" id="XP_014475794.1"/>
    </source>
</evidence>
<dbReference type="KEGG" id="dqu:106745054"/>
<keyword evidence="4" id="KW-0049">Antioxidant</keyword>
<evidence type="ECO:0000256" key="8">
    <source>
        <dbReference type="ARBA" id="ARBA00049091"/>
    </source>
</evidence>
<comment type="catalytic activity">
    <reaction evidence="8">
        <text>a hydroperoxide + [thioredoxin]-dithiol = an alcohol + [thioredoxin]-disulfide + H2O</text>
        <dbReference type="Rhea" id="RHEA:62620"/>
        <dbReference type="Rhea" id="RHEA-COMP:10698"/>
        <dbReference type="Rhea" id="RHEA-COMP:10700"/>
        <dbReference type="ChEBI" id="CHEBI:15377"/>
        <dbReference type="ChEBI" id="CHEBI:29950"/>
        <dbReference type="ChEBI" id="CHEBI:30879"/>
        <dbReference type="ChEBI" id="CHEBI:35924"/>
        <dbReference type="ChEBI" id="CHEBI:50058"/>
        <dbReference type="EC" id="1.11.1.24"/>
    </reaction>
</comment>
<dbReference type="GO" id="GO:0042744">
    <property type="term" value="P:hydrogen peroxide catabolic process"/>
    <property type="evidence" value="ECO:0007669"/>
    <property type="project" value="TreeGrafter"/>
</dbReference>
<organism evidence="11 12">
    <name type="scientific">Dinoponera quadriceps</name>
    <name type="common">South American ant</name>
    <dbReference type="NCBI Taxonomy" id="609295"/>
    <lineage>
        <taxon>Eukaryota</taxon>
        <taxon>Metazoa</taxon>
        <taxon>Ecdysozoa</taxon>
        <taxon>Arthropoda</taxon>
        <taxon>Hexapoda</taxon>
        <taxon>Insecta</taxon>
        <taxon>Pterygota</taxon>
        <taxon>Neoptera</taxon>
        <taxon>Endopterygota</taxon>
        <taxon>Hymenoptera</taxon>
        <taxon>Apocrita</taxon>
        <taxon>Aculeata</taxon>
        <taxon>Formicoidea</taxon>
        <taxon>Formicidae</taxon>
        <taxon>Ponerinae</taxon>
        <taxon>Ponerini</taxon>
        <taxon>Dinoponera</taxon>
    </lineage>
</organism>
<proteinExistence type="inferred from homology"/>
<evidence type="ECO:0000256" key="3">
    <source>
        <dbReference type="ARBA" id="ARBA00022559"/>
    </source>
</evidence>
<dbReference type="InterPro" id="IPR013766">
    <property type="entry name" value="Thioredoxin_domain"/>
</dbReference>
<dbReference type="PANTHER" id="PTHR10681">
    <property type="entry name" value="THIOREDOXIN PEROXIDASE"/>
    <property type="match status" value="1"/>
</dbReference>
<evidence type="ECO:0000259" key="10">
    <source>
        <dbReference type="PROSITE" id="PS51352"/>
    </source>
</evidence>
<dbReference type="PROSITE" id="PS51352">
    <property type="entry name" value="THIOREDOXIN_2"/>
    <property type="match status" value="1"/>
</dbReference>
<evidence type="ECO:0000256" key="9">
    <source>
        <dbReference type="SAM" id="MobiDB-lite"/>
    </source>
</evidence>
<dbReference type="RefSeq" id="XP_014475794.1">
    <property type="nucleotide sequence ID" value="XM_014620308.1"/>
</dbReference>
<dbReference type="InterPro" id="IPR019479">
    <property type="entry name" value="Peroxiredoxin_C"/>
</dbReference>
<dbReference type="FunFam" id="3.40.30.10:FF:000003">
    <property type="entry name" value="Peroxiredoxin 1"/>
    <property type="match status" value="1"/>
</dbReference>
<dbReference type="InterPro" id="IPR036249">
    <property type="entry name" value="Thioredoxin-like_sf"/>
</dbReference>
<evidence type="ECO:0000256" key="2">
    <source>
        <dbReference type="ARBA" id="ARBA00013017"/>
    </source>
</evidence>
<dbReference type="CDD" id="cd03015">
    <property type="entry name" value="PRX_Typ2cys"/>
    <property type="match status" value="1"/>
</dbReference>
<dbReference type="CTD" id="100679472"/>
<keyword evidence="5" id="KW-0560">Oxidoreductase</keyword>
<reference evidence="12" key="1">
    <citation type="submission" date="2025-08" db="UniProtKB">
        <authorList>
            <consortium name="RefSeq"/>
        </authorList>
    </citation>
    <scope>IDENTIFICATION</scope>
</reference>
<dbReference type="GO" id="GO:0045454">
    <property type="term" value="P:cell redox homeostasis"/>
    <property type="evidence" value="ECO:0007669"/>
    <property type="project" value="TreeGrafter"/>
</dbReference>